<evidence type="ECO:0000313" key="2">
    <source>
        <dbReference type="Proteomes" id="UP000003434"/>
    </source>
</evidence>
<proteinExistence type="predicted"/>
<organism evidence="1 2">
    <name type="scientific">Lachnoanaerobaculum saburreum DSM 3986</name>
    <dbReference type="NCBI Taxonomy" id="887325"/>
    <lineage>
        <taxon>Bacteria</taxon>
        <taxon>Bacillati</taxon>
        <taxon>Bacillota</taxon>
        <taxon>Clostridia</taxon>
        <taxon>Lachnospirales</taxon>
        <taxon>Lachnospiraceae</taxon>
        <taxon>Lachnoanaerobaculum</taxon>
    </lineage>
</organism>
<dbReference type="Proteomes" id="UP000003434">
    <property type="component" value="Unassembled WGS sequence"/>
</dbReference>
<name>E6LN13_9FIRM</name>
<evidence type="ECO:0000313" key="1">
    <source>
        <dbReference type="EMBL" id="EFU76743.1"/>
    </source>
</evidence>
<comment type="caution">
    <text evidence="1">The sequence shown here is derived from an EMBL/GenBank/DDBJ whole genome shotgun (WGS) entry which is preliminary data.</text>
</comment>
<protein>
    <submittedName>
        <fullName evidence="1">Uncharacterized protein</fullName>
    </submittedName>
</protein>
<gene>
    <name evidence="1" type="ORF">HMPREF0381_1348</name>
</gene>
<dbReference type="AlphaFoldDB" id="E6LN13"/>
<dbReference type="EMBL" id="AEPW01000054">
    <property type="protein sequence ID" value="EFU76743.1"/>
    <property type="molecule type" value="Genomic_DNA"/>
</dbReference>
<sequence>MEVRFHRTRIFSNFLPIIREDHFLEKLFVSKIRASFEDIIDEFS</sequence>
<dbReference type="HOGENOM" id="CLU_3217992_0_0_9"/>
<accession>E6LN13</accession>
<reference evidence="1 2" key="1">
    <citation type="submission" date="2010-12" db="EMBL/GenBank/DDBJ databases">
        <authorList>
            <person name="Muzny D."/>
            <person name="Qin X."/>
            <person name="Deng J."/>
            <person name="Jiang H."/>
            <person name="Liu Y."/>
            <person name="Qu J."/>
            <person name="Song X.-Z."/>
            <person name="Zhang L."/>
            <person name="Thornton R."/>
            <person name="Coyle M."/>
            <person name="Francisco L."/>
            <person name="Jackson L."/>
            <person name="Javaid M."/>
            <person name="Korchina V."/>
            <person name="Kovar C."/>
            <person name="Mata R."/>
            <person name="Mathew T."/>
            <person name="Ngo R."/>
            <person name="Nguyen L."/>
            <person name="Nguyen N."/>
            <person name="Okwuonu G."/>
            <person name="Ongeri F."/>
            <person name="Pham C."/>
            <person name="Simmons D."/>
            <person name="Wilczek-Boney K."/>
            <person name="Hale W."/>
            <person name="Jakkamsetti A."/>
            <person name="Pham P."/>
            <person name="Ruth R."/>
            <person name="San Lucas F."/>
            <person name="Warren J."/>
            <person name="Zhang J."/>
            <person name="Zhao Z."/>
            <person name="Zhou C."/>
            <person name="Zhu D."/>
            <person name="Lee S."/>
            <person name="Bess C."/>
            <person name="Blankenburg K."/>
            <person name="Forbes L."/>
            <person name="Fu Q."/>
            <person name="Gubbala S."/>
            <person name="Hirani K."/>
            <person name="Jayaseelan J.C."/>
            <person name="Lara F."/>
            <person name="Munidasa M."/>
            <person name="Palculict T."/>
            <person name="Patil S."/>
            <person name="Pu L.-L."/>
            <person name="Saada N."/>
            <person name="Tang L."/>
            <person name="Weissenberger G."/>
            <person name="Zhu Y."/>
            <person name="Hemphill L."/>
            <person name="Shang Y."/>
            <person name="Youmans B."/>
            <person name="Ayvaz T."/>
            <person name="Ross M."/>
            <person name="Santibanez J."/>
            <person name="Aqrawi P."/>
            <person name="Gross S."/>
            <person name="Joshi V."/>
            <person name="Fowler G."/>
            <person name="Nazareth L."/>
            <person name="Reid J."/>
            <person name="Worley K."/>
            <person name="Petrosino J."/>
            <person name="Highlander S."/>
            <person name="Gibbs R."/>
        </authorList>
    </citation>
    <scope>NUCLEOTIDE SEQUENCE [LARGE SCALE GENOMIC DNA]</scope>
    <source>
        <strain evidence="1 2">DSM 3986</strain>
    </source>
</reference>